<dbReference type="Pfam" id="PF12819">
    <property type="entry name" value="Malectin_like"/>
    <property type="match status" value="1"/>
</dbReference>
<keyword evidence="2" id="KW-0433">Leucine-rich repeat</keyword>
<feature type="compositionally biased region" description="Low complexity" evidence="8">
    <location>
        <begin position="483"/>
        <end position="500"/>
    </location>
</feature>
<accession>A0AAU9N0X0</accession>
<dbReference type="AlphaFoldDB" id="A0AAU9N0X0"/>
<reference evidence="12 13" key="1">
    <citation type="submission" date="2022-01" db="EMBL/GenBank/DDBJ databases">
        <authorList>
            <person name="Xiong W."/>
            <person name="Schranz E."/>
        </authorList>
    </citation>
    <scope>NUCLEOTIDE SEQUENCE [LARGE SCALE GENOMIC DNA]</scope>
</reference>
<dbReference type="InterPro" id="IPR032675">
    <property type="entry name" value="LRR_dom_sf"/>
</dbReference>
<evidence type="ECO:0000256" key="7">
    <source>
        <dbReference type="ARBA" id="ARBA00023136"/>
    </source>
</evidence>
<feature type="domain" description="Malectin-like" evidence="11">
    <location>
        <begin position="28"/>
        <end position="346"/>
    </location>
</feature>
<keyword evidence="3 9" id="KW-0812">Transmembrane</keyword>
<dbReference type="Gene3D" id="3.80.10.10">
    <property type="entry name" value="Ribonuclease Inhibitor"/>
    <property type="match status" value="1"/>
</dbReference>
<organism evidence="12 13">
    <name type="scientific">Lactuca virosa</name>
    <dbReference type="NCBI Taxonomy" id="75947"/>
    <lineage>
        <taxon>Eukaryota</taxon>
        <taxon>Viridiplantae</taxon>
        <taxon>Streptophyta</taxon>
        <taxon>Embryophyta</taxon>
        <taxon>Tracheophyta</taxon>
        <taxon>Spermatophyta</taxon>
        <taxon>Magnoliopsida</taxon>
        <taxon>eudicotyledons</taxon>
        <taxon>Gunneridae</taxon>
        <taxon>Pentapetalae</taxon>
        <taxon>asterids</taxon>
        <taxon>campanulids</taxon>
        <taxon>Asterales</taxon>
        <taxon>Asteraceae</taxon>
        <taxon>Cichorioideae</taxon>
        <taxon>Cichorieae</taxon>
        <taxon>Lactucinae</taxon>
        <taxon>Lactuca</taxon>
    </lineage>
</organism>
<evidence type="ECO:0000256" key="3">
    <source>
        <dbReference type="ARBA" id="ARBA00022692"/>
    </source>
</evidence>
<comment type="caution">
    <text evidence="12">The sequence shown here is derived from an EMBL/GenBank/DDBJ whole genome shotgun (WGS) entry which is preliminary data.</text>
</comment>
<dbReference type="InterPro" id="IPR024788">
    <property type="entry name" value="Malectin-like_Carb-bd_dom"/>
</dbReference>
<dbReference type="EMBL" id="CAKMRJ010003334">
    <property type="protein sequence ID" value="CAH1432397.1"/>
    <property type="molecule type" value="Genomic_DNA"/>
</dbReference>
<dbReference type="Pfam" id="PF00560">
    <property type="entry name" value="LRR_1"/>
    <property type="match status" value="2"/>
</dbReference>
<feature type="region of interest" description="Disordered" evidence="8">
    <location>
        <begin position="483"/>
        <end position="503"/>
    </location>
</feature>
<keyword evidence="7 9" id="KW-0472">Membrane</keyword>
<feature type="signal peptide" evidence="10">
    <location>
        <begin position="1"/>
        <end position="22"/>
    </location>
</feature>
<dbReference type="Proteomes" id="UP001157418">
    <property type="component" value="Unassembled WGS sequence"/>
</dbReference>
<evidence type="ECO:0000256" key="5">
    <source>
        <dbReference type="ARBA" id="ARBA00022737"/>
    </source>
</evidence>
<evidence type="ECO:0000256" key="10">
    <source>
        <dbReference type="SAM" id="SignalP"/>
    </source>
</evidence>
<evidence type="ECO:0000313" key="13">
    <source>
        <dbReference type="Proteomes" id="UP001157418"/>
    </source>
</evidence>
<protein>
    <recommendedName>
        <fullName evidence="11">Malectin-like domain-containing protein</fullName>
    </recommendedName>
</protein>
<name>A0AAU9N0X0_9ASTR</name>
<keyword evidence="13" id="KW-1185">Reference proteome</keyword>
<proteinExistence type="predicted"/>
<comment type="subcellular location">
    <subcellularLocation>
        <location evidence="1">Membrane</location>
        <topology evidence="1">Single-pass membrane protein</topology>
    </subcellularLocation>
</comment>
<dbReference type="FunFam" id="3.80.10.10:FF:000129">
    <property type="entry name" value="Leucine-rich repeat receptor-like kinase"/>
    <property type="match status" value="1"/>
</dbReference>
<feature type="chain" id="PRO_5043426265" description="Malectin-like domain-containing protein" evidence="10">
    <location>
        <begin position="23"/>
        <end position="585"/>
    </location>
</feature>
<evidence type="ECO:0000256" key="8">
    <source>
        <dbReference type="SAM" id="MobiDB-lite"/>
    </source>
</evidence>
<feature type="transmembrane region" description="Helical" evidence="9">
    <location>
        <begin position="511"/>
        <end position="533"/>
    </location>
</feature>
<keyword evidence="4 10" id="KW-0732">Signal</keyword>
<dbReference type="SUPFAM" id="SSF52058">
    <property type="entry name" value="L domain-like"/>
    <property type="match status" value="1"/>
</dbReference>
<evidence type="ECO:0000256" key="4">
    <source>
        <dbReference type="ARBA" id="ARBA00022729"/>
    </source>
</evidence>
<evidence type="ECO:0000313" key="12">
    <source>
        <dbReference type="EMBL" id="CAH1432397.1"/>
    </source>
</evidence>
<keyword evidence="6 9" id="KW-1133">Transmembrane helix</keyword>
<sequence length="585" mass="63234">MDGHFILVSVLLSPLLTFLVSGQVFWSVNCGASDFYVDGNAISWMPDTTLVSNGVAQVVQSSNSISTVLDTLRVFTSRKKNCYSNPVTRGEKLLVRASFNYGNYDRLSSPPTFDLHFDGNFWTTVKTTNSGLQMYEATYVAKGDTVSVCVAQTKSGQFPFMSALEVRSVDSNVYKVVDESRALFLLSRFSYGASGILRFPQDRYDRIWIPALAGTKKLTNNAIFIDPTGTNNPPSGIFENAITVDSTADILLLGTVSPSKIPVYITTYFSEVTNLDITGEKRSFQFYETTALKSVSMSDPVLPPYGSMTVRYLYNYTVYSITNISLMSTMNSDLPPLINAIEAFNVSEVLTDGTHSNDVGGLALLQKAFSVLGEWSGDPCLPAPYSWDWLNCSNSTPPRVTSLFLDGFELSGSLPDLRYMDALEIIDLHNNSLTGTIPGFLGTMPNLQQLNLADNQFSGPIPTSLSNNNKLKLTVTGNPSVCASGESCSSSPGSTTNVSGSKKKKNSKLPVILGTTIPAFFLIWVAVGIVIIIKKKNKLATNANLPSATVSGANENSGGGANGDSTIVHNTGEEIINENDIVVVQ</sequence>
<dbReference type="GO" id="GO:0016020">
    <property type="term" value="C:membrane"/>
    <property type="evidence" value="ECO:0007669"/>
    <property type="project" value="UniProtKB-SubCell"/>
</dbReference>
<dbReference type="PANTHER" id="PTHR45631:SF201">
    <property type="entry name" value="MALECTIN-LIKE CARBOHYDRATE-BINDING DOMAIN-CONTAINING PROTEIN-RELATED"/>
    <property type="match status" value="1"/>
</dbReference>
<evidence type="ECO:0000256" key="2">
    <source>
        <dbReference type="ARBA" id="ARBA00022614"/>
    </source>
</evidence>
<evidence type="ECO:0000256" key="6">
    <source>
        <dbReference type="ARBA" id="ARBA00022989"/>
    </source>
</evidence>
<evidence type="ECO:0000259" key="11">
    <source>
        <dbReference type="Pfam" id="PF12819"/>
    </source>
</evidence>
<dbReference type="InterPro" id="IPR001611">
    <property type="entry name" value="Leu-rich_rpt"/>
</dbReference>
<keyword evidence="5" id="KW-0677">Repeat</keyword>
<dbReference type="PANTHER" id="PTHR45631">
    <property type="entry name" value="OS07G0107800 PROTEIN-RELATED"/>
    <property type="match status" value="1"/>
</dbReference>
<gene>
    <name evidence="12" type="ORF">LVIROSA_LOCUS19046</name>
</gene>
<evidence type="ECO:0000256" key="1">
    <source>
        <dbReference type="ARBA" id="ARBA00004167"/>
    </source>
</evidence>
<evidence type="ECO:0000256" key="9">
    <source>
        <dbReference type="SAM" id="Phobius"/>
    </source>
</evidence>